<evidence type="ECO:0000313" key="9">
    <source>
        <dbReference type="EMBL" id="SFP13721.1"/>
    </source>
</evidence>
<keyword evidence="6" id="KW-0997">Cell inner membrane</keyword>
<dbReference type="HAMAP" id="MF_00479">
    <property type="entry name" value="RsxG_RnfG"/>
    <property type="match status" value="1"/>
</dbReference>
<dbReference type="SMART" id="SM00900">
    <property type="entry name" value="FMN_bind"/>
    <property type="match status" value="1"/>
</dbReference>
<keyword evidence="3 6" id="KW-0285">Flavoprotein</keyword>
<organism evidence="9 10">
    <name type="scientific">Pseudomonas borbori</name>
    <dbReference type="NCBI Taxonomy" id="289003"/>
    <lineage>
        <taxon>Bacteria</taxon>
        <taxon>Pseudomonadati</taxon>
        <taxon>Pseudomonadota</taxon>
        <taxon>Gammaproteobacteria</taxon>
        <taxon>Pseudomonadales</taxon>
        <taxon>Pseudomonadaceae</taxon>
        <taxon>Pseudomonas</taxon>
    </lineage>
</organism>
<accession>A0A1I5MXH5</accession>
<keyword evidence="6" id="KW-1278">Translocase</keyword>
<comment type="similarity">
    <text evidence="6">Belongs to the RnfG family.</text>
</comment>
<evidence type="ECO:0000256" key="4">
    <source>
        <dbReference type="ARBA" id="ARBA00022643"/>
    </source>
</evidence>
<keyword evidence="5 6" id="KW-0249">Electron transport</keyword>
<dbReference type="OrthoDB" id="9784165at2"/>
<keyword evidence="10" id="KW-1185">Reference proteome</keyword>
<evidence type="ECO:0000256" key="1">
    <source>
        <dbReference type="ARBA" id="ARBA00022448"/>
    </source>
</evidence>
<dbReference type="PIRSF" id="PIRSF006091">
    <property type="entry name" value="E_trnsport_RnfG"/>
    <property type="match status" value="1"/>
</dbReference>
<keyword evidence="6" id="KW-0812">Transmembrane</keyword>
<reference evidence="10" key="1">
    <citation type="submission" date="2016-10" db="EMBL/GenBank/DDBJ databases">
        <authorList>
            <person name="Varghese N."/>
            <person name="Submissions S."/>
        </authorList>
    </citation>
    <scope>NUCLEOTIDE SEQUENCE [LARGE SCALE GENOMIC DNA]</scope>
    <source>
        <strain evidence="10">DSM 17834</strain>
    </source>
</reference>
<gene>
    <name evidence="6" type="primary">rnfG</name>
    <name evidence="9" type="ORF">SAMN05216190_105136</name>
</gene>
<evidence type="ECO:0000256" key="6">
    <source>
        <dbReference type="HAMAP-Rule" id="MF_00479"/>
    </source>
</evidence>
<keyword evidence="1 6" id="KW-0813">Transport</keyword>
<comment type="subunit">
    <text evidence="6">The complex is composed of six subunits: RnfA, RnfB, RnfC, RnfD, RnfE and RnfG.</text>
</comment>
<evidence type="ECO:0000313" key="10">
    <source>
        <dbReference type="Proteomes" id="UP000198784"/>
    </source>
</evidence>
<keyword evidence="2 6" id="KW-0597">Phosphoprotein</keyword>
<keyword evidence="6" id="KW-1133">Transmembrane helix</keyword>
<dbReference type="InterPro" id="IPR010209">
    <property type="entry name" value="Ion_transpt_RnfG/RsxG"/>
</dbReference>
<dbReference type="EMBL" id="FOWX01000005">
    <property type="protein sequence ID" value="SFP13721.1"/>
    <property type="molecule type" value="Genomic_DNA"/>
</dbReference>
<dbReference type="PANTHER" id="PTHR36118:SF1">
    <property type="entry name" value="ION-TRANSLOCATING OXIDOREDUCTASE COMPLEX SUBUNIT G"/>
    <property type="match status" value="1"/>
</dbReference>
<dbReference type="RefSeq" id="WP_090498604.1">
    <property type="nucleotide sequence ID" value="NZ_FOWX01000005.1"/>
</dbReference>
<evidence type="ECO:0000256" key="3">
    <source>
        <dbReference type="ARBA" id="ARBA00022630"/>
    </source>
</evidence>
<name>A0A1I5MXH5_9PSED</name>
<comment type="cofactor">
    <cofactor evidence="6">
        <name>FMN</name>
        <dbReference type="ChEBI" id="CHEBI:58210"/>
    </cofactor>
</comment>
<evidence type="ECO:0000259" key="8">
    <source>
        <dbReference type="SMART" id="SM00900"/>
    </source>
</evidence>
<dbReference type="InterPro" id="IPR007329">
    <property type="entry name" value="FMN-bd"/>
</dbReference>
<feature type="compositionally biased region" description="Low complexity" evidence="7">
    <location>
        <begin position="214"/>
        <end position="224"/>
    </location>
</feature>
<dbReference type="Pfam" id="PF04205">
    <property type="entry name" value="FMN_bind"/>
    <property type="match status" value="1"/>
</dbReference>
<dbReference type="GO" id="GO:0009055">
    <property type="term" value="F:electron transfer activity"/>
    <property type="evidence" value="ECO:0007669"/>
    <property type="project" value="InterPro"/>
</dbReference>
<dbReference type="NCBIfam" id="TIGR01947">
    <property type="entry name" value="rnfG"/>
    <property type="match status" value="1"/>
</dbReference>
<feature type="domain" description="FMN-binding" evidence="8">
    <location>
        <begin position="104"/>
        <end position="196"/>
    </location>
</feature>
<dbReference type="STRING" id="289003.SAMN05216190_105136"/>
<keyword evidence="6" id="KW-0472">Membrane</keyword>
<comment type="function">
    <text evidence="6">Part of a membrane-bound complex that couples electron transfer with translocation of ions across the membrane.</text>
</comment>
<feature type="modified residue" description="FMN phosphoryl threonine" evidence="6">
    <location>
        <position position="179"/>
    </location>
</feature>
<evidence type="ECO:0000256" key="7">
    <source>
        <dbReference type="SAM" id="MobiDB-lite"/>
    </source>
</evidence>
<sequence>MLPEISRSMLKNSLVLGLFAVVTVGLVTLIQQATASRIEASARDAQVRALGQILPPGSYDNHLLDNSIRLHDPLLGSRSPQPAYIALKDGRASAVILQATAPDGYSGAIRLLVGIQADGRLAGVRVLNHRETPGLGDKIELSKSNWIQGFIGKSLSNPGESGWAVKKDRGEFDQFAGATITPRAVVKAVHNALLYFDEHRAELLVAGANALPDSAASDAPAASAVGLPAGEDDGSAPDDRGTAP</sequence>
<dbReference type="Proteomes" id="UP000198784">
    <property type="component" value="Unassembled WGS sequence"/>
</dbReference>
<evidence type="ECO:0000256" key="2">
    <source>
        <dbReference type="ARBA" id="ARBA00022553"/>
    </source>
</evidence>
<keyword evidence="6" id="KW-1003">Cell membrane</keyword>
<evidence type="ECO:0000256" key="5">
    <source>
        <dbReference type="ARBA" id="ARBA00022982"/>
    </source>
</evidence>
<feature type="region of interest" description="Disordered" evidence="7">
    <location>
        <begin position="214"/>
        <end position="244"/>
    </location>
</feature>
<protein>
    <recommendedName>
        <fullName evidence="6">Ion-translocating oxidoreductase complex subunit G</fullName>
        <ecNumber evidence="6">7.-.-.-</ecNumber>
    </recommendedName>
    <alternativeName>
        <fullName evidence="6">Rnf electron transport complex subunit G</fullName>
    </alternativeName>
</protein>
<dbReference type="AlphaFoldDB" id="A0A1I5MXH5"/>
<dbReference type="PANTHER" id="PTHR36118">
    <property type="entry name" value="ION-TRANSLOCATING OXIDOREDUCTASE COMPLEX SUBUNIT G"/>
    <property type="match status" value="1"/>
</dbReference>
<proteinExistence type="inferred from homology"/>
<dbReference type="GO" id="GO:0022900">
    <property type="term" value="P:electron transport chain"/>
    <property type="evidence" value="ECO:0007669"/>
    <property type="project" value="UniProtKB-UniRule"/>
</dbReference>
<dbReference type="NCBIfam" id="NF002519">
    <property type="entry name" value="PRK01908.1"/>
    <property type="match status" value="1"/>
</dbReference>
<dbReference type="GO" id="GO:0010181">
    <property type="term" value="F:FMN binding"/>
    <property type="evidence" value="ECO:0007669"/>
    <property type="project" value="InterPro"/>
</dbReference>
<dbReference type="GO" id="GO:0005886">
    <property type="term" value="C:plasma membrane"/>
    <property type="evidence" value="ECO:0007669"/>
    <property type="project" value="UniProtKB-SubCell"/>
</dbReference>
<comment type="subcellular location">
    <subcellularLocation>
        <location evidence="6">Cell inner membrane</location>
        <topology evidence="6">Single-pass membrane protein</topology>
    </subcellularLocation>
</comment>
<dbReference type="EC" id="7.-.-.-" evidence="6"/>
<keyword evidence="4 6" id="KW-0288">FMN</keyword>